<dbReference type="EMBL" id="WLCI01000006">
    <property type="protein sequence ID" value="MTB94653.1"/>
    <property type="molecule type" value="Genomic_DNA"/>
</dbReference>
<gene>
    <name evidence="4" type="ORF">GGQ22_06120</name>
</gene>
<name>A0A6I3IW45_9ACTN</name>
<dbReference type="GO" id="GO:0016740">
    <property type="term" value="F:transferase activity"/>
    <property type="evidence" value="ECO:0007669"/>
    <property type="project" value="UniProtKB-KW"/>
</dbReference>
<feature type="region of interest" description="Disordered" evidence="2">
    <location>
        <begin position="267"/>
        <end position="293"/>
    </location>
</feature>
<evidence type="ECO:0000313" key="5">
    <source>
        <dbReference type="Proteomes" id="UP000433406"/>
    </source>
</evidence>
<organism evidence="4 5">
    <name type="scientific">Nocardioides marmotae</name>
    <dbReference type="NCBI Taxonomy" id="2663857"/>
    <lineage>
        <taxon>Bacteria</taxon>
        <taxon>Bacillati</taxon>
        <taxon>Actinomycetota</taxon>
        <taxon>Actinomycetes</taxon>
        <taxon>Propionibacteriales</taxon>
        <taxon>Nocardioidaceae</taxon>
        <taxon>Nocardioides</taxon>
    </lineage>
</organism>
<dbReference type="RefSeq" id="WP_154614425.1">
    <property type="nucleotide sequence ID" value="NZ_CP053660.1"/>
</dbReference>
<proteinExistence type="inferred from homology"/>
<evidence type="ECO:0000313" key="4">
    <source>
        <dbReference type="EMBL" id="MTB94653.1"/>
    </source>
</evidence>
<sequence length="293" mass="31037">MSDAARSRGARSETKPDRPSDPRISVVVPALNEARNLAVVLPELPEVHEVILVDGGSLDGTVAAARQALPGIKVLTQTRRGKGNALAVGFAAVTGDVVVMFDADGSADPAEIPRFVEALVAGADFAKGSRFCAGGGSADITPVRRAGNAFLNGVVNHGFGTRFSDLCYGYNAFWTDLLPMLDLPDPAIPGRADGRMLWGDGFEIETLINCRFAAAGVRITEVPSVERLRIYGDSNLHAVSDGLRVLRTAGAERRRARTLQELRPRLPLATRTDAAGGSSTDGRVAPRRVRVAS</sequence>
<dbReference type="PANTHER" id="PTHR48090">
    <property type="entry name" value="UNDECAPRENYL-PHOSPHATE 4-DEOXY-4-FORMAMIDO-L-ARABINOSE TRANSFERASE-RELATED"/>
    <property type="match status" value="1"/>
</dbReference>
<dbReference type="Proteomes" id="UP000433406">
    <property type="component" value="Unassembled WGS sequence"/>
</dbReference>
<feature type="compositionally biased region" description="Basic and acidic residues" evidence="2">
    <location>
        <begin position="10"/>
        <end position="21"/>
    </location>
</feature>
<dbReference type="PANTHER" id="PTHR48090:SF7">
    <property type="entry name" value="RFBJ PROTEIN"/>
    <property type="match status" value="1"/>
</dbReference>
<dbReference type="Pfam" id="PF00535">
    <property type="entry name" value="Glycos_transf_2"/>
    <property type="match status" value="1"/>
</dbReference>
<evidence type="ECO:0000256" key="1">
    <source>
        <dbReference type="ARBA" id="ARBA00006739"/>
    </source>
</evidence>
<reference evidence="4 5" key="1">
    <citation type="submission" date="2019-10" db="EMBL/GenBank/DDBJ databases">
        <title>Nocardioides novel species isolated from the excrement of Marmot.</title>
        <authorList>
            <person name="Zhang G."/>
        </authorList>
    </citation>
    <scope>NUCLEOTIDE SEQUENCE [LARGE SCALE GENOMIC DNA]</scope>
    <source>
        <strain evidence="5">zg-579</strain>
    </source>
</reference>
<dbReference type="Gene3D" id="3.90.550.10">
    <property type="entry name" value="Spore Coat Polysaccharide Biosynthesis Protein SpsA, Chain A"/>
    <property type="match status" value="1"/>
</dbReference>
<dbReference type="InterPro" id="IPR029044">
    <property type="entry name" value="Nucleotide-diphossugar_trans"/>
</dbReference>
<protein>
    <submittedName>
        <fullName evidence="4">Glycosyltransferase</fullName>
    </submittedName>
</protein>
<dbReference type="CDD" id="cd04179">
    <property type="entry name" value="DPM_DPG-synthase_like"/>
    <property type="match status" value="1"/>
</dbReference>
<dbReference type="InterPro" id="IPR001173">
    <property type="entry name" value="Glyco_trans_2-like"/>
</dbReference>
<accession>A0A6I3IW45</accession>
<dbReference type="SUPFAM" id="SSF53448">
    <property type="entry name" value="Nucleotide-diphospho-sugar transferases"/>
    <property type="match status" value="1"/>
</dbReference>
<dbReference type="InterPro" id="IPR050256">
    <property type="entry name" value="Glycosyltransferase_2"/>
</dbReference>
<keyword evidence="5" id="KW-1185">Reference proteome</keyword>
<feature type="domain" description="Glycosyltransferase 2-like" evidence="3">
    <location>
        <begin position="25"/>
        <end position="146"/>
    </location>
</feature>
<keyword evidence="4" id="KW-0808">Transferase</keyword>
<comment type="caution">
    <text evidence="4">The sequence shown here is derived from an EMBL/GenBank/DDBJ whole genome shotgun (WGS) entry which is preliminary data.</text>
</comment>
<dbReference type="AlphaFoldDB" id="A0A6I3IW45"/>
<comment type="similarity">
    <text evidence="1">Belongs to the glycosyltransferase 2 family.</text>
</comment>
<evidence type="ECO:0000256" key="2">
    <source>
        <dbReference type="SAM" id="MobiDB-lite"/>
    </source>
</evidence>
<feature type="region of interest" description="Disordered" evidence="2">
    <location>
        <begin position="1"/>
        <end position="23"/>
    </location>
</feature>
<evidence type="ECO:0000259" key="3">
    <source>
        <dbReference type="Pfam" id="PF00535"/>
    </source>
</evidence>